<accession>A0ABY8HNC8</accession>
<gene>
    <name evidence="1" type="ORF">P4B07_24840</name>
</gene>
<dbReference type="EMBL" id="CP121309">
    <property type="protein sequence ID" value="WFP92984.1"/>
    <property type="molecule type" value="Genomic_DNA"/>
</dbReference>
<reference evidence="1 2" key="1">
    <citation type="submission" date="2023-03" db="EMBL/GenBank/DDBJ databases">
        <title>Comparative genome and transcriptome analysis combination mining strategies for increasing vitamin B12 production of Ensifer adhaerens strain.</title>
        <authorList>
            <person name="Yongheng L."/>
        </authorList>
    </citation>
    <scope>NUCLEOTIDE SEQUENCE [LARGE SCALE GENOMIC DNA]</scope>
    <source>
        <strain evidence="1 2">Casida A-T305</strain>
        <plasmid evidence="1 2">unnamedA</plasmid>
    </source>
</reference>
<evidence type="ECO:0000313" key="1">
    <source>
        <dbReference type="EMBL" id="WFP92984.1"/>
    </source>
</evidence>
<evidence type="ECO:0000313" key="2">
    <source>
        <dbReference type="Proteomes" id="UP001214094"/>
    </source>
</evidence>
<dbReference type="Proteomes" id="UP001214094">
    <property type="component" value="Plasmid unnamedA"/>
</dbReference>
<keyword evidence="2" id="KW-1185">Reference proteome</keyword>
<dbReference type="RefSeq" id="WP_034800532.1">
    <property type="nucleotide sequence ID" value="NZ_CP015881.1"/>
</dbReference>
<protein>
    <submittedName>
        <fullName evidence="1">Uncharacterized protein</fullName>
    </submittedName>
</protein>
<organism evidence="1 2">
    <name type="scientific">Ensifer adhaerens</name>
    <name type="common">Sinorhizobium morelense</name>
    <dbReference type="NCBI Taxonomy" id="106592"/>
    <lineage>
        <taxon>Bacteria</taxon>
        <taxon>Pseudomonadati</taxon>
        <taxon>Pseudomonadota</taxon>
        <taxon>Alphaproteobacteria</taxon>
        <taxon>Hyphomicrobiales</taxon>
        <taxon>Rhizobiaceae</taxon>
        <taxon>Sinorhizobium/Ensifer group</taxon>
        <taxon>Ensifer</taxon>
    </lineage>
</organism>
<dbReference type="GeneID" id="29521941"/>
<proteinExistence type="predicted"/>
<keyword evidence="1" id="KW-0614">Plasmid</keyword>
<sequence>MEQVVNKRPDLLRTLSRERLEALVLERTESDEGFALWLDARFAVLVADEASTLLDPVPFRRRAEAVFSSTGSGRHRHSWGERTAGIDEAALEQLIDEAEPFLP</sequence>
<geneLocation type="plasmid" evidence="1 2">
    <name>unnamedA</name>
</geneLocation>
<name>A0ABY8HNC8_ENSAD</name>